<protein>
    <submittedName>
        <fullName evidence="3">Cupin domain-containing protein</fullName>
    </submittedName>
</protein>
<keyword evidence="1" id="KW-0238">DNA-binding</keyword>
<evidence type="ECO:0000313" key="3">
    <source>
        <dbReference type="EMBL" id="TDK48994.1"/>
    </source>
</evidence>
<dbReference type="GO" id="GO:0005829">
    <property type="term" value="C:cytosol"/>
    <property type="evidence" value="ECO:0007669"/>
    <property type="project" value="TreeGrafter"/>
</dbReference>
<comment type="caution">
    <text evidence="3">The sequence shown here is derived from an EMBL/GenBank/DDBJ whole genome shotgun (WGS) entry which is preliminary data.</text>
</comment>
<name>A0A4R5VAK3_9RHOB</name>
<dbReference type="PROSITE" id="PS50943">
    <property type="entry name" value="HTH_CROC1"/>
    <property type="match status" value="1"/>
</dbReference>
<dbReference type="OrthoDB" id="9814751at2"/>
<proteinExistence type="predicted"/>
<dbReference type="InterPro" id="IPR001387">
    <property type="entry name" value="Cro/C1-type_HTH"/>
</dbReference>
<dbReference type="Pfam" id="PF13560">
    <property type="entry name" value="HTH_31"/>
    <property type="match status" value="1"/>
</dbReference>
<dbReference type="InterPro" id="IPR050807">
    <property type="entry name" value="TransReg_Diox_bact_type"/>
</dbReference>
<reference evidence="3 4" key="1">
    <citation type="submission" date="2019-03" db="EMBL/GenBank/DDBJ databases">
        <title>Ruegeria lutea sp. nov., a novel strain, isolated from marine sediment, the Masan Bay, South Korea.</title>
        <authorList>
            <person name="Kim J."/>
            <person name="Kim D.-Y."/>
            <person name="Lee S.-S."/>
        </authorList>
    </citation>
    <scope>NUCLEOTIDE SEQUENCE [LARGE SCALE GENOMIC DNA]</scope>
    <source>
        <strain evidence="3 4">318-1</strain>
    </source>
</reference>
<keyword evidence="4" id="KW-1185">Reference proteome</keyword>
<gene>
    <name evidence="3" type="ORF">E1832_09405</name>
</gene>
<dbReference type="RefSeq" id="WP_133359486.1">
    <property type="nucleotide sequence ID" value="NZ_SMUV01000062.1"/>
</dbReference>
<dbReference type="CDD" id="cd02209">
    <property type="entry name" value="cupin_XRE_C"/>
    <property type="match status" value="1"/>
</dbReference>
<dbReference type="GO" id="GO:0003677">
    <property type="term" value="F:DNA binding"/>
    <property type="evidence" value="ECO:0007669"/>
    <property type="project" value="UniProtKB-KW"/>
</dbReference>
<sequence length="192" mass="21050">MRNIPGDSFDLGIGRRLRALRQRAGLSQRVLAKRAEVTNSTISLIESGKVNPSVGALKRILDGIPVGLSEFFAFEPEPEAERAVFFAAEDLVEIGKGKLSFRQVGTNLHGRAMMILQETYDIGADTGRKMYGHEAEEGGIVISGRVEVTVGEQRKILGPGDAYYFDSREPHRFRQVGPEKCVVVSACTPPTF</sequence>
<dbReference type="Pfam" id="PF07883">
    <property type="entry name" value="Cupin_2"/>
    <property type="match status" value="1"/>
</dbReference>
<evidence type="ECO:0000256" key="1">
    <source>
        <dbReference type="ARBA" id="ARBA00023125"/>
    </source>
</evidence>
<dbReference type="SMART" id="SM00530">
    <property type="entry name" value="HTH_XRE"/>
    <property type="match status" value="1"/>
</dbReference>
<dbReference type="InterPro" id="IPR011051">
    <property type="entry name" value="RmlC_Cupin_sf"/>
</dbReference>
<dbReference type="SUPFAM" id="SSF51182">
    <property type="entry name" value="RmlC-like cupins"/>
    <property type="match status" value="1"/>
</dbReference>
<dbReference type="PANTHER" id="PTHR46797:SF11">
    <property type="entry name" value="HTH-TYPE TRANSCRIPTIONAL REGULATOR PUUR"/>
    <property type="match status" value="1"/>
</dbReference>
<accession>A0A4R5VAK3</accession>
<dbReference type="AlphaFoldDB" id="A0A4R5VAK3"/>
<dbReference type="PANTHER" id="PTHR46797">
    <property type="entry name" value="HTH-TYPE TRANSCRIPTIONAL REGULATOR"/>
    <property type="match status" value="1"/>
</dbReference>
<dbReference type="SUPFAM" id="SSF47413">
    <property type="entry name" value="lambda repressor-like DNA-binding domains"/>
    <property type="match status" value="1"/>
</dbReference>
<evidence type="ECO:0000313" key="4">
    <source>
        <dbReference type="Proteomes" id="UP000295301"/>
    </source>
</evidence>
<dbReference type="Proteomes" id="UP000295301">
    <property type="component" value="Unassembled WGS sequence"/>
</dbReference>
<dbReference type="EMBL" id="SMUV01000062">
    <property type="protein sequence ID" value="TDK48994.1"/>
    <property type="molecule type" value="Genomic_DNA"/>
</dbReference>
<dbReference type="Gene3D" id="2.60.120.10">
    <property type="entry name" value="Jelly Rolls"/>
    <property type="match status" value="1"/>
</dbReference>
<dbReference type="InterPro" id="IPR014710">
    <property type="entry name" value="RmlC-like_jellyroll"/>
</dbReference>
<feature type="domain" description="HTH cro/C1-type" evidence="2">
    <location>
        <begin position="17"/>
        <end position="71"/>
    </location>
</feature>
<organism evidence="3 4">
    <name type="scientific">Antarcticimicrobium luteum</name>
    <dbReference type="NCBI Taxonomy" id="2547397"/>
    <lineage>
        <taxon>Bacteria</taxon>
        <taxon>Pseudomonadati</taxon>
        <taxon>Pseudomonadota</taxon>
        <taxon>Alphaproteobacteria</taxon>
        <taxon>Rhodobacterales</taxon>
        <taxon>Paracoccaceae</taxon>
        <taxon>Antarcticimicrobium</taxon>
    </lineage>
</organism>
<dbReference type="Gene3D" id="1.10.260.40">
    <property type="entry name" value="lambda repressor-like DNA-binding domains"/>
    <property type="match status" value="1"/>
</dbReference>
<dbReference type="GO" id="GO:0003700">
    <property type="term" value="F:DNA-binding transcription factor activity"/>
    <property type="evidence" value="ECO:0007669"/>
    <property type="project" value="TreeGrafter"/>
</dbReference>
<dbReference type="InterPro" id="IPR010982">
    <property type="entry name" value="Lambda_DNA-bd_dom_sf"/>
</dbReference>
<evidence type="ECO:0000259" key="2">
    <source>
        <dbReference type="PROSITE" id="PS50943"/>
    </source>
</evidence>
<dbReference type="InterPro" id="IPR013096">
    <property type="entry name" value="Cupin_2"/>
</dbReference>
<dbReference type="CDD" id="cd00093">
    <property type="entry name" value="HTH_XRE"/>
    <property type="match status" value="1"/>
</dbReference>